<evidence type="ECO:0000256" key="7">
    <source>
        <dbReference type="SAM" id="SignalP"/>
    </source>
</evidence>
<comment type="similarity">
    <text evidence="1">Belongs to the bacterial solute-binding protein 9 family.</text>
</comment>
<dbReference type="PANTHER" id="PTHR42953:SF3">
    <property type="entry name" value="HIGH-AFFINITY ZINC UPTAKE SYSTEM PROTEIN ZNUA"/>
    <property type="match status" value="1"/>
</dbReference>
<dbReference type="PANTHER" id="PTHR42953">
    <property type="entry name" value="HIGH-AFFINITY ZINC UPTAKE SYSTEM PROTEIN ZNUA-RELATED"/>
    <property type="match status" value="1"/>
</dbReference>
<feature type="signal peptide" evidence="7">
    <location>
        <begin position="1"/>
        <end position="19"/>
    </location>
</feature>
<evidence type="ECO:0000256" key="2">
    <source>
        <dbReference type="ARBA" id="ARBA00015915"/>
    </source>
</evidence>
<keyword evidence="5" id="KW-0406">Ion transport</keyword>
<proteinExistence type="inferred from homology"/>
<dbReference type="InterPro" id="IPR006127">
    <property type="entry name" value="ZnuA-like"/>
</dbReference>
<evidence type="ECO:0000256" key="4">
    <source>
        <dbReference type="ARBA" id="ARBA00022729"/>
    </source>
</evidence>
<keyword evidence="5" id="KW-0862">Zinc</keyword>
<evidence type="ECO:0000313" key="8">
    <source>
        <dbReference type="EMBL" id="MCQ0970667.1"/>
    </source>
</evidence>
<dbReference type="Proteomes" id="UP001203945">
    <property type="component" value="Unassembled WGS sequence"/>
</dbReference>
<keyword evidence="5" id="KW-0864">Zinc transport</keyword>
<comment type="caution">
    <text evidence="8">The sequence shown here is derived from an EMBL/GenBank/DDBJ whole genome shotgun (WGS) entry which is preliminary data.</text>
</comment>
<evidence type="ECO:0000256" key="5">
    <source>
        <dbReference type="ARBA" id="ARBA00022906"/>
    </source>
</evidence>
<evidence type="ECO:0000256" key="6">
    <source>
        <dbReference type="SAM" id="MobiDB-lite"/>
    </source>
</evidence>
<dbReference type="Pfam" id="PF01297">
    <property type="entry name" value="ZnuA"/>
    <property type="match status" value="1"/>
</dbReference>
<dbReference type="RefSeq" id="WP_255329686.1">
    <property type="nucleotide sequence ID" value="NZ_JAKZEU010000003.1"/>
</dbReference>
<accession>A0ABT1MQV5</accession>
<sequence length="339" mass="36653">MRSLIATTALTFVAAAAQAEPPAVVTDIPVVGALVQQVMGDLGTVDVLLPQGGNAHSYQMRPSEARQVQNADLLIWIGPNLTPWLARATDNLGAGTQLRLLDLPETHRRVYPDEDPHAGHDHDDHDHEHNHDHDHDHEHEHEHEHDDEHDQGHDHAAEHDHDHTGTDPHAWLDPQNGIVWLSAIADALSARDPGNAQTYAANADRAAQDIEATERQIAERLEGSKDARFAVSHDAYGYFTDHFGLPAAVTLSLGDAASPSAARVSDFRAQIEAQDIRCIFPEAQHNPDLLTSALAGTDATIAATLDPSGATHPFSADLYTLILTEMGDTIAGCHEAAAR</sequence>
<keyword evidence="4 7" id="KW-0732">Signal</keyword>
<feature type="compositionally biased region" description="Basic and acidic residues" evidence="6">
    <location>
        <begin position="109"/>
        <end position="166"/>
    </location>
</feature>
<organism evidence="8 9">
    <name type="scientific">Paracoccus albicereus</name>
    <dbReference type="NCBI Taxonomy" id="2922394"/>
    <lineage>
        <taxon>Bacteria</taxon>
        <taxon>Pseudomonadati</taxon>
        <taxon>Pseudomonadota</taxon>
        <taxon>Alphaproteobacteria</taxon>
        <taxon>Rhodobacterales</taxon>
        <taxon>Paracoccaceae</taxon>
        <taxon>Paracoccus</taxon>
    </lineage>
</organism>
<keyword evidence="3" id="KW-0813">Transport</keyword>
<reference evidence="8 9" key="1">
    <citation type="submission" date="2022-03" db="EMBL/GenBank/DDBJ databases">
        <authorList>
            <person name="He Y."/>
        </authorList>
    </citation>
    <scope>NUCLEOTIDE SEQUENCE [LARGE SCALE GENOMIC DNA]</scope>
    <source>
        <strain evidence="8 9">TK19116</strain>
    </source>
</reference>
<dbReference type="InterPro" id="IPR050492">
    <property type="entry name" value="Bact_metal-bind_prot9"/>
</dbReference>
<name>A0ABT1MQV5_9RHOB</name>
<dbReference type="Gene3D" id="3.40.50.1980">
    <property type="entry name" value="Nitrogenase molybdenum iron protein domain"/>
    <property type="match status" value="3"/>
</dbReference>
<evidence type="ECO:0000256" key="1">
    <source>
        <dbReference type="ARBA" id="ARBA00011028"/>
    </source>
</evidence>
<protein>
    <recommendedName>
        <fullName evidence="2">High-affinity zinc uptake system protein ZnuA</fullName>
    </recommendedName>
</protein>
<feature type="chain" id="PRO_5045052202" description="High-affinity zinc uptake system protein ZnuA" evidence="7">
    <location>
        <begin position="20"/>
        <end position="339"/>
    </location>
</feature>
<dbReference type="EMBL" id="JAKZEU010000003">
    <property type="protein sequence ID" value="MCQ0970667.1"/>
    <property type="molecule type" value="Genomic_DNA"/>
</dbReference>
<gene>
    <name evidence="8" type="ORF">MLD63_09545</name>
</gene>
<feature type="region of interest" description="Disordered" evidence="6">
    <location>
        <begin position="109"/>
        <end position="171"/>
    </location>
</feature>
<dbReference type="SUPFAM" id="SSF53807">
    <property type="entry name" value="Helical backbone' metal receptor"/>
    <property type="match status" value="1"/>
</dbReference>
<keyword evidence="9" id="KW-1185">Reference proteome</keyword>
<evidence type="ECO:0000313" key="9">
    <source>
        <dbReference type="Proteomes" id="UP001203945"/>
    </source>
</evidence>
<evidence type="ECO:0000256" key="3">
    <source>
        <dbReference type="ARBA" id="ARBA00022448"/>
    </source>
</evidence>